<sequence>MRIRQGLFAILLVLVSLAIMGCDSDLTPDNTIIVVSDGVTGEGAGANEILPNAIVYKVADKESEFFAKLLTAEKVEGANVQFYARSSEGSEWVKLGGEYTTGEDGKVALDGLGSYLAAKNLLNPGVLQLKARASHPLDTSLFVEDSLGIVRVLAEYPDEGEGDNPNPQVIFADHDNTVHATGGLNAIQDWINFLNVTKGDWPYVDDKVKGELDAHLEAGKDLVLITGMSPEIRYLCRQQMIDHFEKGNTRAIPIIVKEDLPYPHSPEFKAECLKTLKHLYGASKCLAMVGDTVRQDGYGAIANDIFYIPYQVNYEPDFWLLDTEGYGWIHPDTVVNNWEDVMQRIADGPKERPNYFMKHHTGFKNIAHRGGGELAPENTLVAYRKSMAVGADTLEADVHMTSDKVVVVSHDETVDRCTDGTGAIMGMTSEELRALDAGYWYTSDGGATYPWRGKGLTLPTLEEVFSDAELNQAPMVLEIKQEGAEIVEKVLDLIAAYDMQHKLILGGFDDSTLGLIKEMAAVKDLDIKTIFATDGVLEFTFTPLSIMQKPDYEMPADVLCLPNAMMTQVLMSKIRTLGMKCYVWTVNTEIEMKRQMDWLKVDGIMTDNPQRLEAVIEE</sequence>
<dbReference type="SUPFAM" id="SSF51695">
    <property type="entry name" value="PLC-like phosphodiesterases"/>
    <property type="match status" value="1"/>
</dbReference>
<dbReference type="InterPro" id="IPR017946">
    <property type="entry name" value="PLC-like_Pdiesterase_TIM-brl"/>
</dbReference>
<accession>A0ABM7PBB6</accession>
<evidence type="ECO:0000313" key="3">
    <source>
        <dbReference type="Proteomes" id="UP001320148"/>
    </source>
</evidence>
<evidence type="ECO:0000259" key="1">
    <source>
        <dbReference type="PROSITE" id="PS51704"/>
    </source>
</evidence>
<organism evidence="2 3">
    <name type="scientific">Desulfoluna limicola</name>
    <dbReference type="NCBI Taxonomy" id="2810562"/>
    <lineage>
        <taxon>Bacteria</taxon>
        <taxon>Pseudomonadati</taxon>
        <taxon>Thermodesulfobacteriota</taxon>
        <taxon>Desulfobacteria</taxon>
        <taxon>Desulfobacterales</taxon>
        <taxon>Desulfolunaceae</taxon>
        <taxon>Desulfoluna</taxon>
    </lineage>
</organism>
<name>A0ABM7PBB6_9BACT</name>
<dbReference type="PANTHER" id="PTHR46211:SF14">
    <property type="entry name" value="GLYCEROPHOSPHODIESTER PHOSPHODIESTERASE"/>
    <property type="match status" value="1"/>
</dbReference>
<protein>
    <recommendedName>
        <fullName evidence="1">GP-PDE domain-containing protein</fullName>
    </recommendedName>
</protein>
<feature type="domain" description="GP-PDE" evidence="1">
    <location>
        <begin position="363"/>
        <end position="616"/>
    </location>
</feature>
<dbReference type="InterPro" id="IPR030395">
    <property type="entry name" value="GP_PDE_dom"/>
</dbReference>
<dbReference type="Pfam" id="PF03009">
    <property type="entry name" value="GDPD"/>
    <property type="match status" value="1"/>
</dbReference>
<gene>
    <name evidence="2" type="ORF">DSLASN_00820</name>
</gene>
<keyword evidence="3" id="KW-1185">Reference proteome</keyword>
<dbReference type="PROSITE" id="PS51704">
    <property type="entry name" value="GP_PDE"/>
    <property type="match status" value="1"/>
</dbReference>
<dbReference type="EMBL" id="AP024488">
    <property type="protein sequence ID" value="BCS94450.1"/>
    <property type="molecule type" value="Genomic_DNA"/>
</dbReference>
<dbReference type="CDD" id="cd08561">
    <property type="entry name" value="GDPD_cytoplasmic_ScUgpQ2_like"/>
    <property type="match status" value="1"/>
</dbReference>
<evidence type="ECO:0000313" key="2">
    <source>
        <dbReference type="EMBL" id="BCS94450.1"/>
    </source>
</evidence>
<dbReference type="Proteomes" id="UP001320148">
    <property type="component" value="Chromosome"/>
</dbReference>
<dbReference type="Gene3D" id="3.20.20.190">
    <property type="entry name" value="Phosphatidylinositol (PI) phosphodiesterase"/>
    <property type="match status" value="1"/>
</dbReference>
<reference evidence="2 3" key="1">
    <citation type="submission" date="2021-02" db="EMBL/GenBank/DDBJ databases">
        <title>Complete genome of Desulfoluna sp. strain ASN36.</title>
        <authorList>
            <person name="Takahashi A."/>
            <person name="Kojima H."/>
            <person name="Fukui M."/>
        </authorList>
    </citation>
    <scope>NUCLEOTIDE SEQUENCE [LARGE SCALE GENOMIC DNA]</scope>
    <source>
        <strain evidence="2 3">ASN36</strain>
    </source>
</reference>
<dbReference type="PROSITE" id="PS51257">
    <property type="entry name" value="PROKAR_LIPOPROTEIN"/>
    <property type="match status" value="1"/>
</dbReference>
<proteinExistence type="predicted"/>
<dbReference type="RefSeq" id="WP_236890766.1">
    <property type="nucleotide sequence ID" value="NZ_AP024488.1"/>
</dbReference>
<dbReference type="PANTHER" id="PTHR46211">
    <property type="entry name" value="GLYCEROPHOSPHORYL DIESTER PHOSPHODIESTERASE"/>
    <property type="match status" value="1"/>
</dbReference>